<dbReference type="InterPro" id="IPR003607">
    <property type="entry name" value="HD/PDEase_dom"/>
</dbReference>
<evidence type="ECO:0000256" key="3">
    <source>
        <dbReference type="ARBA" id="ARBA00024387"/>
    </source>
</evidence>
<dbReference type="SUPFAM" id="SSF55021">
    <property type="entry name" value="ACT-like"/>
    <property type="match status" value="1"/>
</dbReference>
<dbReference type="SUPFAM" id="SSF81301">
    <property type="entry name" value="Nucleotidyltransferase"/>
    <property type="match status" value="1"/>
</dbReference>
<dbReference type="GO" id="GO:0005886">
    <property type="term" value="C:plasma membrane"/>
    <property type="evidence" value="ECO:0007669"/>
    <property type="project" value="TreeGrafter"/>
</dbReference>
<dbReference type="Pfam" id="PF13291">
    <property type="entry name" value="ACT_4"/>
    <property type="match status" value="1"/>
</dbReference>
<dbReference type="Proteomes" id="UP000030512">
    <property type="component" value="Chromosome"/>
</dbReference>
<comment type="catalytic activity">
    <reaction evidence="4">
        <text>guanosine 3',5'-bis(diphosphate) + H2O = GDP + diphosphate + H(+)</text>
        <dbReference type="Rhea" id="RHEA:14253"/>
        <dbReference type="ChEBI" id="CHEBI:15377"/>
        <dbReference type="ChEBI" id="CHEBI:15378"/>
        <dbReference type="ChEBI" id="CHEBI:33019"/>
        <dbReference type="ChEBI" id="CHEBI:58189"/>
        <dbReference type="ChEBI" id="CHEBI:77828"/>
        <dbReference type="EC" id="3.1.7.2"/>
    </reaction>
</comment>
<dbReference type="GO" id="GO:0042594">
    <property type="term" value="P:response to starvation"/>
    <property type="evidence" value="ECO:0007669"/>
    <property type="project" value="TreeGrafter"/>
</dbReference>
<dbReference type="PANTHER" id="PTHR21262:SF36">
    <property type="entry name" value="BIFUNCTIONAL (P)PPGPP SYNTHASE_HYDROLASE SPOT"/>
    <property type="match status" value="1"/>
</dbReference>
<dbReference type="GO" id="GO:0015970">
    <property type="term" value="P:guanosine tetraphosphate biosynthetic process"/>
    <property type="evidence" value="ECO:0007669"/>
    <property type="project" value="UniProtKB-UniPathway"/>
</dbReference>
<dbReference type="InterPro" id="IPR002912">
    <property type="entry name" value="ACT_dom"/>
</dbReference>
<protein>
    <recommendedName>
        <fullName evidence="3">guanosine-3',5'-bis(diphosphate) 3'-diphosphatase</fullName>
        <ecNumber evidence="3">3.1.7.2</ecNumber>
    </recommendedName>
</protein>
<evidence type="ECO:0000256" key="5">
    <source>
        <dbReference type="RuleBase" id="RU003847"/>
    </source>
</evidence>
<comment type="similarity">
    <text evidence="5">Belongs to the relA/spoT family.</text>
</comment>
<dbReference type="OrthoDB" id="9805041at2"/>
<feature type="domain" description="TGS" evidence="8">
    <location>
        <begin position="403"/>
        <end position="466"/>
    </location>
</feature>
<dbReference type="RefSeq" id="WP_062327218.1">
    <property type="nucleotide sequence ID" value="NZ_CP014476.1"/>
</dbReference>
<dbReference type="GO" id="GO:0008728">
    <property type="term" value="F:GTP diphosphokinase activity"/>
    <property type="evidence" value="ECO:0007669"/>
    <property type="project" value="TreeGrafter"/>
</dbReference>
<dbReference type="InterPro" id="IPR004095">
    <property type="entry name" value="TGS"/>
</dbReference>
<name>A0A140E3G0_9GAMM</name>
<dbReference type="InterPro" id="IPR007685">
    <property type="entry name" value="RelA_SpoT"/>
</dbReference>
<feature type="domain" description="ACT" evidence="6">
    <location>
        <begin position="653"/>
        <end position="727"/>
    </location>
</feature>
<dbReference type="InterPro" id="IPR012676">
    <property type="entry name" value="TGS-like"/>
</dbReference>
<dbReference type="SUPFAM" id="SSF109604">
    <property type="entry name" value="HD-domain/PDEase-like"/>
    <property type="match status" value="1"/>
</dbReference>
<dbReference type="InterPro" id="IPR033655">
    <property type="entry name" value="TGS_RelA/SpoT"/>
</dbReference>
<proteinExistence type="inferred from homology"/>
<dbReference type="UniPathway" id="UPA00908">
    <property type="reaction ID" value="UER00886"/>
</dbReference>
<dbReference type="SMART" id="SM00471">
    <property type="entry name" value="HDc"/>
    <property type="match status" value="1"/>
</dbReference>
<dbReference type="Pfam" id="PF19296">
    <property type="entry name" value="RelA_AH_RIS"/>
    <property type="match status" value="1"/>
</dbReference>
<dbReference type="GO" id="GO:0015949">
    <property type="term" value="P:nucleobase-containing small molecule interconversion"/>
    <property type="evidence" value="ECO:0007669"/>
    <property type="project" value="UniProtKB-ARBA"/>
</dbReference>
<dbReference type="SUPFAM" id="SSF81271">
    <property type="entry name" value="TGS-like"/>
    <property type="match status" value="1"/>
</dbReference>
<evidence type="ECO:0000256" key="4">
    <source>
        <dbReference type="ARBA" id="ARBA00047968"/>
    </source>
</evidence>
<dbReference type="AlphaFoldDB" id="A0A140E3G0"/>
<dbReference type="FunFam" id="3.10.20.30:FF:000002">
    <property type="entry name" value="GTP pyrophosphokinase (RelA/SpoT)"/>
    <property type="match status" value="1"/>
</dbReference>
<dbReference type="PROSITE" id="PS51880">
    <property type="entry name" value="TGS"/>
    <property type="match status" value="1"/>
</dbReference>
<dbReference type="InterPro" id="IPR045865">
    <property type="entry name" value="ACT-like_dom_sf"/>
</dbReference>
<dbReference type="PROSITE" id="PS51831">
    <property type="entry name" value="HD"/>
    <property type="match status" value="1"/>
</dbReference>
<sequence length="727" mass="81799">MPEIAVKPVPALPAIEHPEEKLLHQLCEILRSYLDQNQINDVIRAYHFGAAAHSGQFRRSGEAYICHPVSVAITLASMHMDHHGIMAAILHDVIEDTPISKEQLGEQFGVEVAELVDGVTKLSKIDSRSRAEAQAENVRKMFLAMAQDLRVIVVKLADRLHNMQTMGNMPVDKKRRIAKETLEIYAPIANRLGMNDVRHQLESLGFKALYPNRFTAINNAVKKSRGNRKEIIDTIQNAIQNRLNESNLDGAVAGREKNIASIYQKMLSKRISFTDVFDVYAFRIYCQQVDDCYRALGCVHNLYKPVPGRFKDYIALPKANGYQSLHTILIGPYGVPIEIQIRTHEMHRLSESGIAAHWLYKSDNDKSETIQARANEWLRDLLEIQKSAGDSLEFIDNLKVDLFPQEVFVFTPKGKIIKLPRGATIVDFAYLVHTDVGNACISARIDKKLVPLQTKLENGMTVEVITATWARPNPLWLNYVTTAKARSCIRAYLKNFNQQEAINLGRRLLEKELQSLGIQLENVDNTRIIQVLQVLKKHSMNELLEDIGLGNRMPFLVAKRISQTDVNAAVKLDDNESTHKTPLIIKGTEGIVVSLAKCCRPIPGDSIIGFFNPGKGIVVHHHECRNSNEVRKKQTTWLDVEWSPEASGEFPAEIRIELLNQRGSLATIASTISSMDSNIENITVVSQDDRVSVDLLTLAVKDRVHLATIIRKLKKLSIVLKITRIKA</sequence>
<reference evidence="9 10" key="1">
    <citation type="journal article" date="2015" name="Environ. Microbiol.">
        <title>Methane oxidation coupled to nitrate reduction under hypoxia by the Gammaproteobacterium Methylomonas denitrificans, sp. nov. type strain FJG1.</title>
        <authorList>
            <person name="Kits K.D."/>
            <person name="Klotz M.G."/>
            <person name="Stein L.Y."/>
        </authorList>
    </citation>
    <scope>NUCLEOTIDE SEQUENCE [LARGE SCALE GENOMIC DNA]</scope>
    <source>
        <strain evidence="9 10">FJG1</strain>
    </source>
</reference>
<keyword evidence="1" id="KW-0378">Hydrolase</keyword>
<dbReference type="FunFam" id="1.10.3210.10:FF:000001">
    <property type="entry name" value="GTP pyrophosphokinase RelA"/>
    <property type="match status" value="1"/>
</dbReference>
<dbReference type="InterPro" id="IPR006674">
    <property type="entry name" value="HD_domain"/>
</dbReference>
<dbReference type="EC" id="3.1.7.2" evidence="3"/>
<dbReference type="STRING" id="1538553.JT25_000275"/>
<accession>A0A140E3G0</accession>
<comment type="function">
    <text evidence="5">In eubacteria ppGpp (guanosine 3'-diphosphate 5'-diphosphate) is a mediator of the stringent response that coordinates a variety of cellular activities in response to changes in nutritional abundance.</text>
</comment>
<dbReference type="Pfam" id="PF02824">
    <property type="entry name" value="TGS"/>
    <property type="match status" value="1"/>
</dbReference>
<gene>
    <name evidence="9" type="ORF">JT25_000275</name>
</gene>
<dbReference type="CDD" id="cd01668">
    <property type="entry name" value="TGS_RSH"/>
    <property type="match status" value="1"/>
</dbReference>
<dbReference type="SMART" id="SM00954">
    <property type="entry name" value="RelA_SpoT"/>
    <property type="match status" value="1"/>
</dbReference>
<evidence type="ECO:0000313" key="9">
    <source>
        <dbReference type="EMBL" id="AMK74934.1"/>
    </source>
</evidence>
<dbReference type="CDD" id="cd04876">
    <property type="entry name" value="ACT_RelA-SpoT"/>
    <property type="match status" value="1"/>
</dbReference>
<keyword evidence="10" id="KW-1185">Reference proteome</keyword>
<dbReference type="Gene3D" id="3.30.70.260">
    <property type="match status" value="1"/>
</dbReference>
<dbReference type="PANTHER" id="PTHR21262">
    <property type="entry name" value="GUANOSINE-3',5'-BIS DIPHOSPHATE 3'-PYROPHOSPHOHYDROLASE"/>
    <property type="match status" value="1"/>
</dbReference>
<comment type="pathway">
    <text evidence="2">Purine metabolism; ppGpp biosynthesis; ppGpp from GDP: step 1/1.</text>
</comment>
<dbReference type="Gene3D" id="1.10.3210.10">
    <property type="entry name" value="Hypothetical protein af1432"/>
    <property type="match status" value="1"/>
</dbReference>
<dbReference type="CDD" id="cd00077">
    <property type="entry name" value="HDc"/>
    <property type="match status" value="1"/>
</dbReference>
<evidence type="ECO:0000313" key="10">
    <source>
        <dbReference type="Proteomes" id="UP000030512"/>
    </source>
</evidence>
<dbReference type="Gene3D" id="3.10.20.30">
    <property type="match status" value="1"/>
</dbReference>
<dbReference type="PROSITE" id="PS51671">
    <property type="entry name" value="ACT"/>
    <property type="match status" value="1"/>
</dbReference>
<dbReference type="KEGG" id="mdn:JT25_000275"/>
<dbReference type="CDD" id="cd05399">
    <property type="entry name" value="NT_Rel-Spo_like"/>
    <property type="match status" value="1"/>
</dbReference>
<dbReference type="InterPro" id="IPR012675">
    <property type="entry name" value="Beta-grasp_dom_sf"/>
</dbReference>
<dbReference type="Pfam" id="PF13328">
    <property type="entry name" value="HD_4"/>
    <property type="match status" value="1"/>
</dbReference>
<dbReference type="NCBIfam" id="TIGR00691">
    <property type="entry name" value="spoT_relA"/>
    <property type="match status" value="1"/>
</dbReference>
<dbReference type="Gene3D" id="3.30.460.10">
    <property type="entry name" value="Beta Polymerase, domain 2"/>
    <property type="match status" value="1"/>
</dbReference>
<feature type="domain" description="HD" evidence="7">
    <location>
        <begin position="64"/>
        <end position="163"/>
    </location>
</feature>
<organism evidence="9 10">
    <name type="scientific">Methylomonas denitrificans</name>
    <dbReference type="NCBI Taxonomy" id="1538553"/>
    <lineage>
        <taxon>Bacteria</taxon>
        <taxon>Pseudomonadati</taxon>
        <taxon>Pseudomonadota</taxon>
        <taxon>Gammaproteobacteria</taxon>
        <taxon>Methylococcales</taxon>
        <taxon>Methylococcaceae</taxon>
        <taxon>Methylomonas</taxon>
    </lineage>
</organism>
<evidence type="ECO:0000259" key="6">
    <source>
        <dbReference type="PROSITE" id="PS51671"/>
    </source>
</evidence>
<evidence type="ECO:0000256" key="2">
    <source>
        <dbReference type="ARBA" id="ARBA00024329"/>
    </source>
</evidence>
<dbReference type="FunFam" id="3.30.460.10:FF:000001">
    <property type="entry name" value="GTP pyrophosphokinase RelA"/>
    <property type="match status" value="1"/>
</dbReference>
<evidence type="ECO:0000256" key="1">
    <source>
        <dbReference type="ARBA" id="ARBA00022801"/>
    </source>
</evidence>
<dbReference type="GO" id="GO:0008893">
    <property type="term" value="F:guanosine-3',5'-bis(diphosphate) 3'-diphosphatase activity"/>
    <property type="evidence" value="ECO:0007669"/>
    <property type="project" value="UniProtKB-EC"/>
</dbReference>
<dbReference type="Pfam" id="PF04607">
    <property type="entry name" value="RelA_SpoT"/>
    <property type="match status" value="1"/>
</dbReference>
<evidence type="ECO:0000259" key="7">
    <source>
        <dbReference type="PROSITE" id="PS51831"/>
    </source>
</evidence>
<dbReference type="EMBL" id="CP014476">
    <property type="protein sequence ID" value="AMK74934.1"/>
    <property type="molecule type" value="Genomic_DNA"/>
</dbReference>
<evidence type="ECO:0000259" key="8">
    <source>
        <dbReference type="PROSITE" id="PS51880"/>
    </source>
</evidence>
<dbReference type="InterPro" id="IPR045600">
    <property type="entry name" value="RelA/SpoT_AH_RIS"/>
</dbReference>
<dbReference type="InterPro" id="IPR004811">
    <property type="entry name" value="RelA/Spo_fam"/>
</dbReference>
<dbReference type="InterPro" id="IPR043519">
    <property type="entry name" value="NT_sf"/>
</dbReference>